<comment type="subcellular location">
    <subcellularLocation>
        <location evidence="1">Endoplasmic reticulum membrane</location>
        <topology evidence="1">Multi-pass membrane protein</topology>
    </subcellularLocation>
</comment>
<keyword evidence="4" id="KW-0813">Transport</keyword>
<keyword evidence="7" id="KW-0653">Protein transport</keyword>
<accession>A0A8H7QME3</accession>
<dbReference type="Proteomes" id="UP000603453">
    <property type="component" value="Unassembled WGS sequence"/>
</dbReference>
<name>A0A8H7QME3_9FUNG</name>
<dbReference type="EMBL" id="JAEPRD010000173">
    <property type="protein sequence ID" value="KAG2195303.1"/>
    <property type="molecule type" value="Genomic_DNA"/>
</dbReference>
<evidence type="ECO:0000256" key="5">
    <source>
        <dbReference type="ARBA" id="ARBA00022692"/>
    </source>
</evidence>
<comment type="similarity">
    <text evidence="2">Belongs to the SEC62 family.</text>
</comment>
<feature type="compositionally biased region" description="Polar residues" evidence="11">
    <location>
        <begin position="12"/>
        <end position="22"/>
    </location>
</feature>
<dbReference type="GO" id="GO:0031204">
    <property type="term" value="P:post-translational protein targeting to membrane, translocation"/>
    <property type="evidence" value="ECO:0007669"/>
    <property type="project" value="TreeGrafter"/>
</dbReference>
<dbReference type="InterPro" id="IPR011553">
    <property type="entry name" value="Sec62_asco"/>
</dbReference>
<protein>
    <recommendedName>
        <fullName evidence="3">Translocation protein SEC62</fullName>
    </recommendedName>
</protein>
<dbReference type="PANTHER" id="PTHR12443:SF9">
    <property type="entry name" value="TRANSLOCATION PROTEIN SEC62"/>
    <property type="match status" value="1"/>
</dbReference>
<dbReference type="NCBIfam" id="TIGR00869">
    <property type="entry name" value="sec62"/>
    <property type="match status" value="1"/>
</dbReference>
<feature type="region of interest" description="Disordered" evidence="11">
    <location>
        <begin position="1"/>
        <end position="22"/>
    </location>
</feature>
<dbReference type="AlphaFoldDB" id="A0A8H7QME3"/>
<proteinExistence type="inferred from homology"/>
<evidence type="ECO:0000256" key="7">
    <source>
        <dbReference type="ARBA" id="ARBA00022927"/>
    </source>
</evidence>
<evidence type="ECO:0000256" key="2">
    <source>
        <dbReference type="ARBA" id="ARBA00010604"/>
    </source>
</evidence>
<evidence type="ECO:0000256" key="4">
    <source>
        <dbReference type="ARBA" id="ARBA00022448"/>
    </source>
</evidence>
<dbReference type="PANTHER" id="PTHR12443">
    <property type="entry name" value="TRANSLOCATION PROTEIN SEC62"/>
    <property type="match status" value="1"/>
</dbReference>
<dbReference type="GO" id="GO:0005789">
    <property type="term" value="C:endoplasmic reticulum membrane"/>
    <property type="evidence" value="ECO:0007669"/>
    <property type="project" value="UniProtKB-SubCell"/>
</dbReference>
<keyword evidence="9" id="KW-0811">Translocation</keyword>
<evidence type="ECO:0000313" key="14">
    <source>
        <dbReference type="Proteomes" id="UP000603453"/>
    </source>
</evidence>
<comment type="caution">
    <text evidence="13">The sequence shown here is derived from an EMBL/GenBank/DDBJ whole genome shotgun (WGS) entry which is preliminary data.</text>
</comment>
<evidence type="ECO:0000256" key="9">
    <source>
        <dbReference type="ARBA" id="ARBA00023010"/>
    </source>
</evidence>
<evidence type="ECO:0000256" key="3">
    <source>
        <dbReference type="ARBA" id="ARBA00021257"/>
    </source>
</evidence>
<keyword evidence="14" id="KW-1185">Reference proteome</keyword>
<dbReference type="OrthoDB" id="200187at2759"/>
<dbReference type="Pfam" id="PF03839">
    <property type="entry name" value="Sec62"/>
    <property type="match status" value="1"/>
</dbReference>
<feature type="transmembrane region" description="Helical" evidence="12">
    <location>
        <begin position="178"/>
        <end position="203"/>
    </location>
</feature>
<sequence length="260" mass="28938">MSHQHGPGCNHGPSNGSAPQTIQVNDANKAPALYKNTATYLKDEKKSGLKARQGVFNGKRFEYFKGKRGIEALLKENYAKVTSKGDTVPKTRDEAFNILNDLGKYGFVLRVDRGESIGGKGSPRLLQPNPVQEIKEDGYYMWIWEGSRFRLYAGAAALVATILAGVLFPLWPNFLRMGVWYLSVAVLCLVGVFFGIAIVRLILYVLTLPVLPRGFWLFPNLFEDVGIIDSFIPLYGFDPVKEKKSKKSDVTTAQVVEKSE</sequence>
<evidence type="ECO:0000313" key="13">
    <source>
        <dbReference type="EMBL" id="KAG2195303.1"/>
    </source>
</evidence>
<evidence type="ECO:0000256" key="6">
    <source>
        <dbReference type="ARBA" id="ARBA00022824"/>
    </source>
</evidence>
<keyword evidence="10 12" id="KW-0472">Membrane</keyword>
<feature type="transmembrane region" description="Helical" evidence="12">
    <location>
        <begin position="151"/>
        <end position="172"/>
    </location>
</feature>
<organism evidence="13 14">
    <name type="scientific">Mucor saturninus</name>
    <dbReference type="NCBI Taxonomy" id="64648"/>
    <lineage>
        <taxon>Eukaryota</taxon>
        <taxon>Fungi</taxon>
        <taxon>Fungi incertae sedis</taxon>
        <taxon>Mucoromycota</taxon>
        <taxon>Mucoromycotina</taxon>
        <taxon>Mucoromycetes</taxon>
        <taxon>Mucorales</taxon>
        <taxon>Mucorineae</taxon>
        <taxon>Mucoraceae</taxon>
        <taxon>Mucor</taxon>
    </lineage>
</organism>
<evidence type="ECO:0000256" key="8">
    <source>
        <dbReference type="ARBA" id="ARBA00022989"/>
    </source>
</evidence>
<keyword evidence="5 12" id="KW-0812">Transmembrane</keyword>
<evidence type="ECO:0000256" key="11">
    <source>
        <dbReference type="SAM" id="MobiDB-lite"/>
    </source>
</evidence>
<dbReference type="InterPro" id="IPR004728">
    <property type="entry name" value="Sec62"/>
</dbReference>
<reference evidence="13" key="1">
    <citation type="submission" date="2020-12" db="EMBL/GenBank/DDBJ databases">
        <title>Metabolic potential, ecology and presence of endohyphal bacteria is reflected in genomic diversity of Mucoromycotina.</title>
        <authorList>
            <person name="Muszewska A."/>
            <person name="Okrasinska A."/>
            <person name="Steczkiewicz K."/>
            <person name="Drgas O."/>
            <person name="Orlowska M."/>
            <person name="Perlinska-Lenart U."/>
            <person name="Aleksandrzak-Piekarczyk T."/>
            <person name="Szatraj K."/>
            <person name="Zielenkiewicz U."/>
            <person name="Pilsyk S."/>
            <person name="Malc E."/>
            <person name="Mieczkowski P."/>
            <person name="Kruszewska J.S."/>
            <person name="Biernat P."/>
            <person name="Pawlowska J."/>
        </authorList>
    </citation>
    <scope>NUCLEOTIDE SEQUENCE</scope>
    <source>
        <strain evidence="13">WA0000017839</strain>
    </source>
</reference>
<evidence type="ECO:0000256" key="12">
    <source>
        <dbReference type="SAM" id="Phobius"/>
    </source>
</evidence>
<evidence type="ECO:0000256" key="1">
    <source>
        <dbReference type="ARBA" id="ARBA00004477"/>
    </source>
</evidence>
<gene>
    <name evidence="13" type="ORF">INT47_000456</name>
</gene>
<keyword evidence="6" id="KW-0256">Endoplasmic reticulum</keyword>
<evidence type="ECO:0000256" key="10">
    <source>
        <dbReference type="ARBA" id="ARBA00023136"/>
    </source>
</evidence>
<keyword evidence="8 12" id="KW-1133">Transmembrane helix</keyword>